<name>A0A5Q2MXU5_9FIRM</name>
<dbReference type="GO" id="GO:0005524">
    <property type="term" value="F:ATP binding"/>
    <property type="evidence" value="ECO:0007669"/>
    <property type="project" value="InterPro"/>
</dbReference>
<dbReference type="GO" id="GO:0016874">
    <property type="term" value="F:ligase activity"/>
    <property type="evidence" value="ECO:0007669"/>
    <property type="project" value="UniProtKB-KW"/>
</dbReference>
<dbReference type="PANTHER" id="PTHR43581:SF2">
    <property type="entry name" value="EXCINUCLEASE ATPASE SUBUNIT"/>
    <property type="match status" value="1"/>
</dbReference>
<gene>
    <name evidence="2" type="ORF">FTV88_1351</name>
</gene>
<protein>
    <submittedName>
        <fullName evidence="2">AAA family ATPase</fullName>
        <ecNumber evidence="2">6.3.1.-</ecNumber>
    </submittedName>
</protein>
<dbReference type="EC" id="6.3.1.-" evidence="2"/>
<dbReference type="RefSeq" id="WP_153724858.1">
    <property type="nucleotide sequence ID" value="NZ_CP045875.1"/>
</dbReference>
<reference evidence="3" key="1">
    <citation type="submission" date="2019-11" db="EMBL/GenBank/DDBJ databases">
        <title>Genome sequence of Heliorestis convoluta strain HH, an alkaliphilic and minimalistic phototrophic bacterium from a soda lake in Egypt.</title>
        <authorList>
            <person name="Dewey E.D."/>
            <person name="Stokes L.M."/>
            <person name="Burchell B.M."/>
            <person name="Shaffer K.N."/>
            <person name="Huntington A.M."/>
            <person name="Baker J.M."/>
            <person name="Nadendla S."/>
            <person name="Giglio M.G."/>
            <person name="Touchman J.W."/>
            <person name="Blankenship R.E."/>
            <person name="Madigan M.T."/>
            <person name="Sattley W.M."/>
        </authorList>
    </citation>
    <scope>NUCLEOTIDE SEQUENCE [LARGE SCALE GENOMIC DNA]</scope>
    <source>
        <strain evidence="3">HH</strain>
    </source>
</reference>
<feature type="domain" description="ATPase AAA-type core" evidence="1">
    <location>
        <begin position="26"/>
        <end position="276"/>
    </location>
</feature>
<keyword evidence="3" id="KW-1185">Reference proteome</keyword>
<dbReference type="EMBL" id="CP045875">
    <property type="protein sequence ID" value="QGG47498.1"/>
    <property type="molecule type" value="Genomic_DNA"/>
</dbReference>
<keyword evidence="2" id="KW-0436">Ligase</keyword>
<dbReference type="Proteomes" id="UP000366051">
    <property type="component" value="Chromosome"/>
</dbReference>
<dbReference type="InterPro" id="IPR003959">
    <property type="entry name" value="ATPase_AAA_core"/>
</dbReference>
<dbReference type="InterPro" id="IPR027417">
    <property type="entry name" value="P-loop_NTPase"/>
</dbReference>
<dbReference type="AlphaFoldDB" id="A0A5Q2MXU5"/>
<organism evidence="2 3">
    <name type="scientific">Heliorestis convoluta</name>
    <dbReference type="NCBI Taxonomy" id="356322"/>
    <lineage>
        <taxon>Bacteria</taxon>
        <taxon>Bacillati</taxon>
        <taxon>Bacillota</taxon>
        <taxon>Clostridia</taxon>
        <taxon>Eubacteriales</taxon>
        <taxon>Heliobacteriaceae</taxon>
        <taxon>Heliorestis</taxon>
    </lineage>
</organism>
<sequence length="324" mass="37176">MSIFTSIKIENFTVFESTDLTFSPGINIFIGKNGTGKTHLLKVLYSAGSIAGKNEDFSDKLIRNFLPMDRRLGRLARRKKGSTTTQLEIKGNQGSQLNIKFTNHSKTAPAEEESREWKEKKISTAYIPVKEMLANAPGFRSLYATREIFFEEIYADIIDRAYLPLKRGPLEEVREKLLSKIETVMEGKVQAKGETFFLKNKQGELEFTLLAEGFRKLSLLWLLIQNGTIFKDSVLFWDEPEANLNPQLVQVIVEIMLELHRTGVQIFLATHNYVILKEFSLQQQKEDQLRYYALYKNDENDSVQVSTSDDYGMIENSILDTYQA</sequence>
<dbReference type="SUPFAM" id="SSF52540">
    <property type="entry name" value="P-loop containing nucleoside triphosphate hydrolases"/>
    <property type="match status" value="1"/>
</dbReference>
<dbReference type="GO" id="GO:0016887">
    <property type="term" value="F:ATP hydrolysis activity"/>
    <property type="evidence" value="ECO:0007669"/>
    <property type="project" value="InterPro"/>
</dbReference>
<dbReference type="InterPro" id="IPR051396">
    <property type="entry name" value="Bact_Antivir_Def_Nuclease"/>
</dbReference>
<dbReference type="PANTHER" id="PTHR43581">
    <property type="entry name" value="ATP/GTP PHOSPHATASE"/>
    <property type="match status" value="1"/>
</dbReference>
<evidence type="ECO:0000313" key="2">
    <source>
        <dbReference type="EMBL" id="QGG47498.1"/>
    </source>
</evidence>
<dbReference type="Pfam" id="PF13304">
    <property type="entry name" value="AAA_21"/>
    <property type="match status" value="1"/>
</dbReference>
<evidence type="ECO:0000259" key="1">
    <source>
        <dbReference type="Pfam" id="PF13304"/>
    </source>
</evidence>
<dbReference type="Gene3D" id="3.40.50.300">
    <property type="entry name" value="P-loop containing nucleotide triphosphate hydrolases"/>
    <property type="match status" value="1"/>
</dbReference>
<accession>A0A5Q2MXU5</accession>
<evidence type="ECO:0000313" key="3">
    <source>
        <dbReference type="Proteomes" id="UP000366051"/>
    </source>
</evidence>
<proteinExistence type="predicted"/>
<dbReference type="OrthoDB" id="9801813at2"/>
<dbReference type="KEGG" id="hcv:FTV88_1351"/>